<reference evidence="3 4" key="1">
    <citation type="submission" date="2019-03" db="EMBL/GenBank/DDBJ databases">
        <title>Draft genome sequences of novel Actinobacteria.</title>
        <authorList>
            <person name="Sahin N."/>
            <person name="Ay H."/>
            <person name="Saygin H."/>
        </authorList>
    </citation>
    <scope>NUCLEOTIDE SEQUENCE [LARGE SCALE GENOMIC DNA]</scope>
    <source>
        <strain evidence="3 4">JCM 13523</strain>
    </source>
</reference>
<dbReference type="Pfam" id="PF01494">
    <property type="entry name" value="FAD_binding_3"/>
    <property type="match status" value="1"/>
</dbReference>
<gene>
    <name evidence="3" type="ORF">E1263_05570</name>
</gene>
<feature type="region of interest" description="Disordered" evidence="1">
    <location>
        <begin position="393"/>
        <end position="415"/>
    </location>
</feature>
<dbReference type="PRINTS" id="PR00420">
    <property type="entry name" value="RNGMNOXGNASE"/>
</dbReference>
<organism evidence="3 4">
    <name type="scientific">Kribbella antibiotica</name>
    <dbReference type="NCBI Taxonomy" id="190195"/>
    <lineage>
        <taxon>Bacteria</taxon>
        <taxon>Bacillati</taxon>
        <taxon>Actinomycetota</taxon>
        <taxon>Actinomycetes</taxon>
        <taxon>Propionibacteriales</taxon>
        <taxon>Kribbellaceae</taxon>
        <taxon>Kribbella</taxon>
    </lineage>
</organism>
<keyword evidence="4" id="KW-1185">Reference proteome</keyword>
<evidence type="ECO:0000313" key="3">
    <source>
        <dbReference type="EMBL" id="TDD61856.1"/>
    </source>
</evidence>
<dbReference type="Proteomes" id="UP000295124">
    <property type="component" value="Unassembled WGS sequence"/>
</dbReference>
<evidence type="ECO:0000259" key="2">
    <source>
        <dbReference type="Pfam" id="PF01494"/>
    </source>
</evidence>
<evidence type="ECO:0000313" key="4">
    <source>
        <dbReference type="Proteomes" id="UP000295124"/>
    </source>
</evidence>
<dbReference type="RefSeq" id="WP_132166056.1">
    <property type="nucleotide sequence ID" value="NZ_SMKX01000010.1"/>
</dbReference>
<comment type="caution">
    <text evidence="3">The sequence shown here is derived from an EMBL/GenBank/DDBJ whole genome shotgun (WGS) entry which is preliminary data.</text>
</comment>
<evidence type="ECO:0000256" key="1">
    <source>
        <dbReference type="SAM" id="MobiDB-lite"/>
    </source>
</evidence>
<dbReference type="PANTHER" id="PTHR46865:SF2">
    <property type="entry name" value="MONOOXYGENASE"/>
    <property type="match status" value="1"/>
</dbReference>
<protein>
    <submittedName>
        <fullName evidence="3">FAD-dependent oxidoreductase</fullName>
    </submittedName>
</protein>
<dbReference type="PANTHER" id="PTHR46865">
    <property type="entry name" value="OXIDOREDUCTASE-RELATED"/>
    <property type="match status" value="1"/>
</dbReference>
<name>A0A4R4ZU30_9ACTN</name>
<dbReference type="EMBL" id="SMKX01000010">
    <property type="protein sequence ID" value="TDD61856.1"/>
    <property type="molecule type" value="Genomic_DNA"/>
</dbReference>
<dbReference type="OrthoDB" id="3212532at2"/>
<dbReference type="InterPro" id="IPR036188">
    <property type="entry name" value="FAD/NAD-bd_sf"/>
</dbReference>
<feature type="domain" description="FAD-binding" evidence="2">
    <location>
        <begin position="2"/>
        <end position="314"/>
    </location>
</feature>
<dbReference type="SUPFAM" id="SSF51905">
    <property type="entry name" value="FAD/NAD(P)-binding domain"/>
    <property type="match status" value="1"/>
</dbReference>
<dbReference type="Gene3D" id="3.50.50.60">
    <property type="entry name" value="FAD/NAD(P)-binding domain"/>
    <property type="match status" value="1"/>
</dbReference>
<accession>A0A4R4ZU30</accession>
<dbReference type="InterPro" id="IPR002938">
    <property type="entry name" value="FAD-bd"/>
</dbReference>
<dbReference type="AlphaFoldDB" id="A0A4R4ZU30"/>
<proteinExistence type="predicted"/>
<dbReference type="InterPro" id="IPR051704">
    <property type="entry name" value="FAD_aromatic-hydroxylase"/>
</dbReference>
<dbReference type="GO" id="GO:0071949">
    <property type="term" value="F:FAD binding"/>
    <property type="evidence" value="ECO:0007669"/>
    <property type="project" value="InterPro"/>
</dbReference>
<sequence>MKILVSGASVAGPSAALWLSRSGHNVTVVEVAPKLREGGYAVDFRGEVNKAVLRKMGVLADLQALQTGGTAQRYVDATGRQLMRLPEDFAGGELELLRADLSRVLYEHSRERAAYRFGDSIASLQEHADGVDVRFESGLAETYDLVVGADGMHSVTRRLAFPAEQVTEHHRGYYVAGWEVPNRLGDEGDALMYNTPGRLISVGVDRRDRTLGGVLAVFRSPQLTYDRRDSDEQKAIVRRAFEGLEWNVPWLLEALPAATEWYFDAISRVNVSSWSAGRVVLLGDAGYGATFGAMGTGTAVVAAYVLAGELAAAHGDHRVAFARYEALLQKSVRRTQRGMSAGSFLAPASRLGLAARNRILGSSFGLNSMMKMAQNFSNLIELPNYPELDQCSSGSLCRNDSHESGSQPGTPRTAM</sequence>